<dbReference type="AlphaFoldDB" id="A0A922I6X5"/>
<gene>
    <name evidence="12" type="ORF">DERF_005452</name>
    <name evidence="11" type="ORF">HUG17_3546</name>
</gene>
<reference evidence="11" key="3">
    <citation type="journal article" date="2021" name="World Allergy Organ. J.">
        <title>Chromosome-level assembly of Dermatophagoides farinae genome and transcriptome reveals two novel allergens Der f 37 and Der f 39.</title>
        <authorList>
            <person name="Chen J."/>
            <person name="Cai Z."/>
            <person name="Fan D."/>
            <person name="Hu J."/>
            <person name="Hou Y."/>
            <person name="He Y."/>
            <person name="Zhang Z."/>
            <person name="Zhao Z."/>
            <person name="Gao P."/>
            <person name="Hu W."/>
            <person name="Sun J."/>
            <person name="Li J."/>
            <person name="Ji K."/>
        </authorList>
    </citation>
    <scope>NUCLEOTIDE SEQUENCE</scope>
    <source>
        <strain evidence="11">JKM2019</strain>
    </source>
</reference>
<feature type="repeat" description="Solcar" evidence="9">
    <location>
        <begin position="129"/>
        <end position="218"/>
    </location>
</feature>
<dbReference type="GO" id="GO:1902603">
    <property type="term" value="P:carnitine transmembrane transport"/>
    <property type="evidence" value="ECO:0007669"/>
    <property type="project" value="TreeGrafter"/>
</dbReference>
<keyword evidence="4 9" id="KW-0812">Transmembrane</keyword>
<keyword evidence="5" id="KW-0677">Repeat</keyword>
<dbReference type="Gene3D" id="1.50.40.10">
    <property type="entry name" value="Mitochondrial carrier domain"/>
    <property type="match status" value="2"/>
</dbReference>
<evidence type="ECO:0000256" key="4">
    <source>
        <dbReference type="ARBA" id="ARBA00022692"/>
    </source>
</evidence>
<dbReference type="EMBL" id="ASGP02000002">
    <property type="protein sequence ID" value="KAH9521826.1"/>
    <property type="molecule type" value="Genomic_DNA"/>
</dbReference>
<dbReference type="GO" id="GO:0031966">
    <property type="term" value="C:mitochondrial membrane"/>
    <property type="evidence" value="ECO:0007669"/>
    <property type="project" value="UniProtKB-SubCell"/>
</dbReference>
<dbReference type="InterPro" id="IPR050567">
    <property type="entry name" value="Mitochondrial_Carrier"/>
</dbReference>
<evidence type="ECO:0000256" key="2">
    <source>
        <dbReference type="ARBA" id="ARBA00006375"/>
    </source>
</evidence>
<protein>
    <submittedName>
        <fullName evidence="11">Mitochondrial carnitine/acylcarnitine carrier protein-like protein</fullName>
    </submittedName>
</protein>
<evidence type="ECO:0000256" key="6">
    <source>
        <dbReference type="ARBA" id="ARBA00022989"/>
    </source>
</evidence>
<dbReference type="InterPro" id="IPR023395">
    <property type="entry name" value="MCP_dom_sf"/>
</dbReference>
<reference evidence="12" key="1">
    <citation type="submission" date="2013-05" db="EMBL/GenBank/DDBJ databases">
        <authorList>
            <person name="Yim A.K.Y."/>
            <person name="Chan T.F."/>
            <person name="Ji K.M."/>
            <person name="Liu X.Y."/>
            <person name="Zhou J.W."/>
            <person name="Li R.Q."/>
            <person name="Yang K.Y."/>
            <person name="Li J."/>
            <person name="Li M."/>
            <person name="Law P.T.W."/>
            <person name="Wu Y.L."/>
            <person name="Cai Z.L."/>
            <person name="Qin H."/>
            <person name="Bao Y."/>
            <person name="Leung R.K.K."/>
            <person name="Ng P.K.S."/>
            <person name="Zou J."/>
            <person name="Zhong X.J."/>
            <person name="Ran P.X."/>
            <person name="Zhong N.S."/>
            <person name="Liu Z.G."/>
            <person name="Tsui S.K.W."/>
        </authorList>
    </citation>
    <scope>NUCLEOTIDE SEQUENCE</scope>
    <source>
        <strain evidence="12">Derf</strain>
        <tissue evidence="12">Whole organism</tissue>
    </source>
</reference>
<keyword evidence="6" id="KW-1133">Transmembrane helix</keyword>
<dbReference type="Proteomes" id="UP000828236">
    <property type="component" value="Unassembled WGS sequence"/>
</dbReference>
<dbReference type="OrthoDB" id="14252at2759"/>
<dbReference type="InterPro" id="IPR018108">
    <property type="entry name" value="MCP_transmembrane"/>
</dbReference>
<evidence type="ECO:0000256" key="9">
    <source>
        <dbReference type="PROSITE-ProRule" id="PRU00282"/>
    </source>
</evidence>
<evidence type="ECO:0000256" key="5">
    <source>
        <dbReference type="ARBA" id="ARBA00022737"/>
    </source>
</evidence>
<comment type="caution">
    <text evidence="12">The sequence shown here is derived from an EMBL/GenBank/DDBJ whole genome shotgun (WGS) entry which is preliminary data.</text>
</comment>
<dbReference type="PANTHER" id="PTHR45624:SF4">
    <property type="entry name" value="CONGESTED-LIKE TRACHEA PROTEIN-RELATED"/>
    <property type="match status" value="1"/>
</dbReference>
<evidence type="ECO:0000256" key="7">
    <source>
        <dbReference type="ARBA" id="ARBA00023128"/>
    </source>
</evidence>
<organism evidence="12 13">
    <name type="scientific">Dermatophagoides farinae</name>
    <name type="common">American house dust mite</name>
    <dbReference type="NCBI Taxonomy" id="6954"/>
    <lineage>
        <taxon>Eukaryota</taxon>
        <taxon>Metazoa</taxon>
        <taxon>Ecdysozoa</taxon>
        <taxon>Arthropoda</taxon>
        <taxon>Chelicerata</taxon>
        <taxon>Arachnida</taxon>
        <taxon>Acari</taxon>
        <taxon>Acariformes</taxon>
        <taxon>Sarcoptiformes</taxon>
        <taxon>Astigmata</taxon>
        <taxon>Psoroptidia</taxon>
        <taxon>Analgoidea</taxon>
        <taxon>Pyroglyphidae</taxon>
        <taxon>Dermatophagoidinae</taxon>
        <taxon>Dermatophagoides</taxon>
    </lineage>
</organism>
<reference evidence="12" key="4">
    <citation type="journal article" date="2022" name="Res Sq">
        <title>Comparative Genomics Reveals Insights into the Divergent Evolution of Astigmatic Mites and Household Pest Adaptations.</title>
        <authorList>
            <person name="Xiong Q."/>
            <person name="Wan A.T.-Y."/>
            <person name="Liu X.-Y."/>
            <person name="Fung C.S.-H."/>
            <person name="Xiao X."/>
            <person name="Malainual N."/>
            <person name="Hou J."/>
            <person name="Wang L."/>
            <person name="Wang M."/>
            <person name="Yang K."/>
            <person name="Cui Y."/>
            <person name="Leung E."/>
            <person name="Nong W."/>
            <person name="Shin S.-K."/>
            <person name="Au S."/>
            <person name="Jeong K.Y."/>
            <person name="Chew F.T."/>
            <person name="Hui J."/>
            <person name="Leung T.F."/>
            <person name="Tungtrongchitr A."/>
            <person name="Zhong N."/>
            <person name="Liu Z."/>
            <person name="Tsui S."/>
        </authorList>
    </citation>
    <scope>NUCLEOTIDE SEQUENCE</scope>
    <source>
        <strain evidence="12">Derf</strain>
        <tissue evidence="12">Whole organism</tissue>
    </source>
</reference>
<evidence type="ECO:0000256" key="10">
    <source>
        <dbReference type="RuleBase" id="RU000488"/>
    </source>
</evidence>
<dbReference type="PROSITE" id="PS50920">
    <property type="entry name" value="SOLCAR"/>
    <property type="match status" value="3"/>
</dbReference>
<dbReference type="SUPFAM" id="SSF103506">
    <property type="entry name" value="Mitochondrial carrier"/>
    <property type="match status" value="1"/>
</dbReference>
<keyword evidence="8 9" id="KW-0472">Membrane</keyword>
<evidence type="ECO:0000256" key="1">
    <source>
        <dbReference type="ARBA" id="ARBA00004225"/>
    </source>
</evidence>
<dbReference type="Pfam" id="PF00153">
    <property type="entry name" value="Mito_carr"/>
    <property type="match status" value="3"/>
</dbReference>
<keyword evidence="13" id="KW-1185">Reference proteome</keyword>
<evidence type="ECO:0000313" key="13">
    <source>
        <dbReference type="Proteomes" id="UP000790347"/>
    </source>
</evidence>
<feature type="repeat" description="Solcar" evidence="9">
    <location>
        <begin position="21"/>
        <end position="120"/>
    </location>
</feature>
<sequence>MTVNSNKQSASHEHRHKPKQISTIKNFFAGGFGGICLVAAGHPLDTVKVRMQTMSIASATQLESVPSLARTHYSGTWDCVKKIFIDEGIRGFYKGMATPLIGVTPLYSVCFFGYSLGKKLQRPADGYHHSAIQIFYAGMLSSVFTNFITTPGERIKCLLQIQQANSNKPVFNGPIDCAFKLYRDGGLRSLYRGTIATLCRDVPAGGAYFVTYELLQRHLQHHSPSTTDDRRHSSQPQEHELGVWRTLFAGGMSGIVFWSFALPADVIKSRLQTAPVNQYPNGMRDVVRQIVSQEGIGGFYRGAMAVFLRAFPANAACFFGYEVAMKVIDWIAPDL</sequence>
<dbReference type="Proteomes" id="UP000790347">
    <property type="component" value="Unassembled WGS sequence"/>
</dbReference>
<proteinExistence type="inferred from homology"/>
<name>A0A922I6X5_DERFA</name>
<evidence type="ECO:0000256" key="3">
    <source>
        <dbReference type="ARBA" id="ARBA00022448"/>
    </source>
</evidence>
<reference evidence="11" key="2">
    <citation type="submission" date="2020-06" db="EMBL/GenBank/DDBJ databases">
        <authorList>
            <person name="Ji K."/>
            <person name="Li J."/>
        </authorList>
    </citation>
    <scope>NUCLEOTIDE SEQUENCE</scope>
    <source>
        <strain evidence="11">JKM2019</strain>
        <tissue evidence="11">Whole body</tissue>
    </source>
</reference>
<comment type="subcellular location">
    <subcellularLocation>
        <location evidence="1">Mitochondrion membrane</location>
        <topology evidence="1">Multi-pass membrane protein</topology>
    </subcellularLocation>
</comment>
<comment type="similarity">
    <text evidence="2 10">Belongs to the mitochondrial carrier (TC 2.A.29) family.</text>
</comment>
<evidence type="ECO:0000313" key="11">
    <source>
        <dbReference type="EMBL" id="KAH7639513.1"/>
    </source>
</evidence>
<dbReference type="GO" id="GO:0006839">
    <property type="term" value="P:mitochondrial transport"/>
    <property type="evidence" value="ECO:0007669"/>
    <property type="project" value="TreeGrafter"/>
</dbReference>
<evidence type="ECO:0000313" key="12">
    <source>
        <dbReference type="EMBL" id="KAH9521826.1"/>
    </source>
</evidence>
<keyword evidence="3 10" id="KW-0813">Transport</keyword>
<feature type="repeat" description="Solcar" evidence="9">
    <location>
        <begin position="241"/>
        <end position="327"/>
    </location>
</feature>
<dbReference type="EMBL" id="SDOV01000007">
    <property type="protein sequence ID" value="KAH7639513.1"/>
    <property type="molecule type" value="Genomic_DNA"/>
</dbReference>
<dbReference type="PANTHER" id="PTHR45624">
    <property type="entry name" value="MITOCHONDRIAL BASIC AMINO ACIDS TRANSPORTER-RELATED"/>
    <property type="match status" value="1"/>
</dbReference>
<evidence type="ECO:0000256" key="8">
    <source>
        <dbReference type="ARBA" id="ARBA00023136"/>
    </source>
</evidence>
<accession>A0A922I6X5</accession>
<keyword evidence="7" id="KW-0496">Mitochondrion</keyword>
<dbReference type="GO" id="GO:0015227">
    <property type="term" value="F:O-acyl-L-carnitine transmembrane transporter activity"/>
    <property type="evidence" value="ECO:0007669"/>
    <property type="project" value="TreeGrafter"/>
</dbReference>